<sequence>MSTNMNPTTQRRLNVLMRQHLLSKPLLLANKATTSLEQSINQGSKTSNKEGIITDSNNNKDELGVQQAISELESGKINVDQALDRAMDFVEGGSYNTARKVVFSTTPYCENDLQTTRGYRIIGLSYYKHQDFKNALPWFKKASQASTSIQDWFNLASAAAQMEGQEYLAAQAFEQLEKLHTNASFQSKPSFWNHLYWYVISLMNGEKYAMAFTQLNRLKLAYKRARFTDAEYLAEIGLPSFEDFLTTSLLLFKRINKMHQAEEFLRVMIEHVDDTGKKVIHKLIESMKSDNNVNTDDVISSFVSS</sequence>
<protein>
    <submittedName>
        <fullName evidence="2">TreS</fullName>
    </submittedName>
</protein>
<name>A0AAW2Z688_9EUKA</name>
<gene>
    <name evidence="2" type="ORF">AKO1_005175</name>
</gene>
<evidence type="ECO:0000313" key="2">
    <source>
        <dbReference type="EMBL" id="KAL0484424.1"/>
    </source>
</evidence>
<dbReference type="Gene3D" id="1.25.40.10">
    <property type="entry name" value="Tetratricopeptide repeat domain"/>
    <property type="match status" value="1"/>
</dbReference>
<dbReference type="InterPro" id="IPR011990">
    <property type="entry name" value="TPR-like_helical_dom_sf"/>
</dbReference>
<dbReference type="Proteomes" id="UP001431209">
    <property type="component" value="Unassembled WGS sequence"/>
</dbReference>
<organism evidence="2 3">
    <name type="scientific">Acrasis kona</name>
    <dbReference type="NCBI Taxonomy" id="1008807"/>
    <lineage>
        <taxon>Eukaryota</taxon>
        <taxon>Discoba</taxon>
        <taxon>Heterolobosea</taxon>
        <taxon>Tetramitia</taxon>
        <taxon>Eutetramitia</taxon>
        <taxon>Acrasidae</taxon>
        <taxon>Acrasis</taxon>
    </lineage>
</organism>
<reference evidence="2 3" key="1">
    <citation type="submission" date="2024-03" db="EMBL/GenBank/DDBJ databases">
        <title>The Acrasis kona genome and developmental transcriptomes reveal deep origins of eukaryotic multicellular pathways.</title>
        <authorList>
            <person name="Sheikh S."/>
            <person name="Fu C.-J."/>
            <person name="Brown M.W."/>
            <person name="Baldauf S.L."/>
        </authorList>
    </citation>
    <scope>NUCLEOTIDE SEQUENCE [LARGE SCALE GENOMIC DNA]</scope>
    <source>
        <strain evidence="2 3">ATCC MYA-3509</strain>
    </source>
</reference>
<proteinExistence type="predicted"/>
<comment type="caution">
    <text evidence="2">The sequence shown here is derived from an EMBL/GenBank/DDBJ whole genome shotgun (WGS) entry which is preliminary data.</text>
</comment>
<accession>A0AAW2Z688</accession>
<dbReference type="AlphaFoldDB" id="A0AAW2Z688"/>
<dbReference type="SUPFAM" id="SSF48452">
    <property type="entry name" value="TPR-like"/>
    <property type="match status" value="1"/>
</dbReference>
<evidence type="ECO:0000256" key="1">
    <source>
        <dbReference type="SAM" id="MobiDB-lite"/>
    </source>
</evidence>
<evidence type="ECO:0000313" key="3">
    <source>
        <dbReference type="Proteomes" id="UP001431209"/>
    </source>
</evidence>
<dbReference type="EMBL" id="JAOPGA020001042">
    <property type="protein sequence ID" value="KAL0484424.1"/>
    <property type="molecule type" value="Genomic_DNA"/>
</dbReference>
<feature type="region of interest" description="Disordered" evidence="1">
    <location>
        <begin position="39"/>
        <end position="58"/>
    </location>
</feature>
<keyword evidence="3" id="KW-1185">Reference proteome</keyword>